<evidence type="ECO:0008006" key="3">
    <source>
        <dbReference type="Google" id="ProtNLM"/>
    </source>
</evidence>
<reference evidence="1 2" key="1">
    <citation type="submission" date="2024-09" db="EMBL/GenBank/DDBJ databases">
        <title>Chromosome-scale assembly of Riccia sorocarpa.</title>
        <authorList>
            <person name="Paukszto L."/>
        </authorList>
    </citation>
    <scope>NUCLEOTIDE SEQUENCE [LARGE SCALE GENOMIC DNA]</scope>
    <source>
        <strain evidence="1">LP-2024</strain>
        <tissue evidence="1">Aerial parts of the thallus</tissue>
    </source>
</reference>
<dbReference type="AlphaFoldDB" id="A0ABD3IC07"/>
<proteinExistence type="predicted"/>
<protein>
    <recommendedName>
        <fullName evidence="3">N-acetyltransferase domain-containing protein</fullName>
    </recommendedName>
</protein>
<sequence length="598" mass="67829">MATVMSSLTGLQQNPYLDAEEEIGETGDHSGAQVEANLLNATLPSQVHVSSTLNQYFPTLDEAVYRETWKLQALLDASNVPATAQDTILKSLFGDSPEHRTDHLGREDYRGWGLGQLLRHACSDWTGGELGLRVLRSVNSIHDVYKSAGMPKVVRWRLCIGEEGLVHETVAYGPSCQEEYMQSRGNKCSCQNKPSSGLQRDCASCSEKCLHPECKQMRKKMIPFDYISVSDIIRNLCSSRTYCHNMLEMWRCRSSWLASTSGSQLKATYPITEWWDGVKAKELVWFSDSSHQFELPVLCRNCWEVYPTLPERCSELADPDNFDMGANMYIFVCHSCGEWIECQRKFAKGDPRNIALMGYWDGFQSASSVMRSTWIVGLKIINAGSSSNIPSMPVLFIPNTKSESLGKVDLLGAAIDPFIQETLRMFVDGIEVDYAYPSHLIDNTERLEKKITLRCILVMFSGDHPTQCKFTGFCNSGWKGCKRCHLAGKWRSTPGRGVGGIVEYVENRKQYRFPPEREEMHQMREAADNIVTCDTGVQRKKVSRKTGVIEKTKAYRLHKCMMFDLVRDTTYDILHLLALCLFKKFIQYLKAVTEEDEE</sequence>
<gene>
    <name evidence="1" type="ORF">R1sor_017829</name>
</gene>
<keyword evidence="2" id="KW-1185">Reference proteome</keyword>
<dbReference type="EMBL" id="JBJQOH010000001">
    <property type="protein sequence ID" value="KAL3699807.1"/>
    <property type="molecule type" value="Genomic_DNA"/>
</dbReference>
<comment type="caution">
    <text evidence="1">The sequence shown here is derived from an EMBL/GenBank/DDBJ whole genome shotgun (WGS) entry which is preliminary data.</text>
</comment>
<accession>A0ABD3IC07</accession>
<evidence type="ECO:0000313" key="1">
    <source>
        <dbReference type="EMBL" id="KAL3699807.1"/>
    </source>
</evidence>
<dbReference type="Proteomes" id="UP001633002">
    <property type="component" value="Unassembled WGS sequence"/>
</dbReference>
<organism evidence="1 2">
    <name type="scientific">Riccia sorocarpa</name>
    <dbReference type="NCBI Taxonomy" id="122646"/>
    <lineage>
        <taxon>Eukaryota</taxon>
        <taxon>Viridiplantae</taxon>
        <taxon>Streptophyta</taxon>
        <taxon>Embryophyta</taxon>
        <taxon>Marchantiophyta</taxon>
        <taxon>Marchantiopsida</taxon>
        <taxon>Marchantiidae</taxon>
        <taxon>Marchantiales</taxon>
        <taxon>Ricciaceae</taxon>
        <taxon>Riccia</taxon>
    </lineage>
</organism>
<name>A0ABD3IC07_9MARC</name>
<evidence type="ECO:0000313" key="2">
    <source>
        <dbReference type="Proteomes" id="UP001633002"/>
    </source>
</evidence>